<dbReference type="SUPFAM" id="SSF52266">
    <property type="entry name" value="SGNH hydrolase"/>
    <property type="match status" value="1"/>
</dbReference>
<evidence type="ECO:0000313" key="2">
    <source>
        <dbReference type="EMBL" id="TCT06534.1"/>
    </source>
</evidence>
<dbReference type="RefSeq" id="WP_132030034.1">
    <property type="nucleotide sequence ID" value="NZ_SMAI01000002.1"/>
</dbReference>
<evidence type="ECO:0000256" key="1">
    <source>
        <dbReference type="SAM" id="Phobius"/>
    </source>
</evidence>
<keyword evidence="3" id="KW-1185">Reference proteome</keyword>
<dbReference type="InterPro" id="IPR036514">
    <property type="entry name" value="SGNH_hydro_sf"/>
</dbReference>
<keyword evidence="1" id="KW-0472">Membrane</keyword>
<evidence type="ECO:0000313" key="3">
    <source>
        <dbReference type="Proteomes" id="UP000294664"/>
    </source>
</evidence>
<dbReference type="GO" id="GO:0016788">
    <property type="term" value="F:hydrolase activity, acting on ester bonds"/>
    <property type="evidence" value="ECO:0007669"/>
    <property type="project" value="UniProtKB-ARBA"/>
</dbReference>
<dbReference type="AlphaFoldDB" id="A0A4R3M0E7"/>
<gene>
    <name evidence="2" type="ORF">EDC64_10211</name>
</gene>
<dbReference type="Proteomes" id="UP000294664">
    <property type="component" value="Unassembled WGS sequence"/>
</dbReference>
<name>A0A4R3M0E7_9HYPH</name>
<sequence>MRAFGAVLRDSVISLLVTGFIAGLFFAGGEIYFRMTRPFLLSDQPTRFVRDLGFLYAPDTEQRYTNQLDFWTVQKSNPDGFLDLPVPPFDTVKDKCRIAFVGDSFVDAREVVIAQKMQTRLMELAPKDLPNVPISAAAFGFAATGQLNQLPFYDFYAAKYRPNVIVLVFVMNDFANNTALLEAIRSGFDPEHPPRPFARRAADGTIAMLPVDNDGWRAHLFPSAPGDGLVQRANAFLRTHSYFYAWIYTKLQMVLPKFTTWLYGFNQIAANTARRDALAARPGNAALLAGFSGNLPDNDNPVDATTAVDMPFTWEKMPPIFEEGLAFTGFALDQFVARARRDGAKLVIVSTENMRYDDQPADRRYKRLEALAAARNIPIIDMYDYNVSRGRSPFASAFPADMHWNPDGHLWAAQALLGFLKAHPDYCPASSASAASPSR</sequence>
<keyword evidence="1" id="KW-0812">Transmembrane</keyword>
<accession>A0A4R3M0E7</accession>
<feature type="transmembrane region" description="Helical" evidence="1">
    <location>
        <begin position="12"/>
        <end position="33"/>
    </location>
</feature>
<protein>
    <recommendedName>
        <fullName evidence="4">GDSL-like lipase/acylhydrolase family protein</fullName>
    </recommendedName>
</protein>
<dbReference type="EMBL" id="SMAI01000002">
    <property type="protein sequence ID" value="TCT06534.1"/>
    <property type="molecule type" value="Genomic_DNA"/>
</dbReference>
<reference evidence="2 3" key="1">
    <citation type="submission" date="2019-03" db="EMBL/GenBank/DDBJ databases">
        <title>Genomic Encyclopedia of Type Strains, Phase IV (KMG-IV): sequencing the most valuable type-strain genomes for metagenomic binning, comparative biology and taxonomic classification.</title>
        <authorList>
            <person name="Goeker M."/>
        </authorList>
    </citation>
    <scope>NUCLEOTIDE SEQUENCE [LARGE SCALE GENOMIC DNA]</scope>
    <source>
        <strain evidence="2 3">DSM 9035</strain>
    </source>
</reference>
<dbReference type="OrthoDB" id="5452248at2"/>
<organism evidence="2 3">
    <name type="scientific">Aquabacter spiritensis</name>
    <dbReference type="NCBI Taxonomy" id="933073"/>
    <lineage>
        <taxon>Bacteria</taxon>
        <taxon>Pseudomonadati</taxon>
        <taxon>Pseudomonadota</taxon>
        <taxon>Alphaproteobacteria</taxon>
        <taxon>Hyphomicrobiales</taxon>
        <taxon>Xanthobacteraceae</taxon>
        <taxon>Aquabacter</taxon>
    </lineage>
</organism>
<keyword evidence="1" id="KW-1133">Transmembrane helix</keyword>
<dbReference type="Gene3D" id="3.40.50.1110">
    <property type="entry name" value="SGNH hydrolase"/>
    <property type="match status" value="1"/>
</dbReference>
<comment type="caution">
    <text evidence="2">The sequence shown here is derived from an EMBL/GenBank/DDBJ whole genome shotgun (WGS) entry which is preliminary data.</text>
</comment>
<evidence type="ECO:0008006" key="4">
    <source>
        <dbReference type="Google" id="ProtNLM"/>
    </source>
</evidence>
<proteinExistence type="predicted"/>